<evidence type="ECO:0000259" key="2">
    <source>
        <dbReference type="Pfam" id="PF13581"/>
    </source>
</evidence>
<reference evidence="3 4" key="1">
    <citation type="submission" date="2020-06" db="EMBL/GenBank/DDBJ databases">
        <title>Actinomadura xiongansis sp. nov., isolated from soil of Baiyangdian.</title>
        <authorList>
            <person name="Zhang X."/>
        </authorList>
    </citation>
    <scope>NUCLEOTIDE SEQUENCE [LARGE SCALE GENOMIC DNA]</scope>
    <source>
        <strain evidence="3 4">HBUM206468</strain>
    </source>
</reference>
<organism evidence="3 4">
    <name type="scientific">Actinomadura alba</name>
    <dbReference type="NCBI Taxonomy" id="406431"/>
    <lineage>
        <taxon>Bacteria</taxon>
        <taxon>Bacillati</taxon>
        <taxon>Actinomycetota</taxon>
        <taxon>Actinomycetes</taxon>
        <taxon>Streptosporangiales</taxon>
        <taxon>Thermomonosporaceae</taxon>
        <taxon>Actinomadura</taxon>
    </lineage>
</organism>
<dbReference type="GO" id="GO:0005524">
    <property type="term" value="F:ATP binding"/>
    <property type="evidence" value="ECO:0007669"/>
    <property type="project" value="UniProtKB-KW"/>
</dbReference>
<dbReference type="PANTHER" id="PTHR35526">
    <property type="entry name" value="ANTI-SIGMA-F FACTOR RSBW-RELATED"/>
    <property type="match status" value="1"/>
</dbReference>
<dbReference type="Gene3D" id="3.30.565.10">
    <property type="entry name" value="Histidine kinase-like ATPase, C-terminal domain"/>
    <property type="match status" value="1"/>
</dbReference>
<sequence>MDTSVINATSPYKMDATFKLRAEPASVRTARELTDVVLMSWALRYLVDPAKLIVSELFTNAARAAPGEDLYLLLDNEVRTVRLGVWDSSPAMPVIEGHDLEDESGRGLHIVAALADGHGVAPVSNPRGKVVWARLTI</sequence>
<keyword evidence="3" id="KW-0547">Nucleotide-binding</keyword>
<dbReference type="Pfam" id="PF13581">
    <property type="entry name" value="HATPase_c_2"/>
    <property type="match status" value="1"/>
</dbReference>
<evidence type="ECO:0000256" key="1">
    <source>
        <dbReference type="ARBA" id="ARBA00022527"/>
    </source>
</evidence>
<gene>
    <name evidence="3" type="ORF">HKK74_17125</name>
</gene>
<dbReference type="CDD" id="cd16936">
    <property type="entry name" value="HATPase_RsbW-like"/>
    <property type="match status" value="1"/>
</dbReference>
<keyword evidence="1" id="KW-0418">Kinase</keyword>
<accession>A0ABR7LQT6</accession>
<dbReference type="RefSeq" id="WP_187244208.1">
    <property type="nucleotide sequence ID" value="NZ_BAAAOK010000006.1"/>
</dbReference>
<protein>
    <submittedName>
        <fullName evidence="3">ATP-binding protein</fullName>
    </submittedName>
</protein>
<dbReference type="InterPro" id="IPR050267">
    <property type="entry name" value="Anti-sigma-factor_SerPK"/>
</dbReference>
<dbReference type="EMBL" id="JABVEC010000011">
    <property type="protein sequence ID" value="MBC6467213.1"/>
    <property type="molecule type" value="Genomic_DNA"/>
</dbReference>
<evidence type="ECO:0000313" key="4">
    <source>
        <dbReference type="Proteomes" id="UP000805614"/>
    </source>
</evidence>
<comment type="caution">
    <text evidence="3">The sequence shown here is derived from an EMBL/GenBank/DDBJ whole genome shotgun (WGS) entry which is preliminary data.</text>
</comment>
<name>A0ABR7LQT6_9ACTN</name>
<keyword evidence="1" id="KW-0723">Serine/threonine-protein kinase</keyword>
<proteinExistence type="predicted"/>
<keyword evidence="3" id="KW-0067">ATP-binding</keyword>
<dbReference type="PANTHER" id="PTHR35526:SF3">
    <property type="entry name" value="ANTI-SIGMA-F FACTOR RSBW"/>
    <property type="match status" value="1"/>
</dbReference>
<evidence type="ECO:0000313" key="3">
    <source>
        <dbReference type="EMBL" id="MBC6467213.1"/>
    </source>
</evidence>
<dbReference type="SUPFAM" id="SSF55874">
    <property type="entry name" value="ATPase domain of HSP90 chaperone/DNA topoisomerase II/histidine kinase"/>
    <property type="match status" value="1"/>
</dbReference>
<dbReference type="InterPro" id="IPR003594">
    <property type="entry name" value="HATPase_dom"/>
</dbReference>
<feature type="domain" description="Histidine kinase/HSP90-like ATPase" evidence="2">
    <location>
        <begin position="21"/>
        <end position="134"/>
    </location>
</feature>
<keyword evidence="1" id="KW-0808">Transferase</keyword>
<keyword evidence="4" id="KW-1185">Reference proteome</keyword>
<dbReference type="InterPro" id="IPR036890">
    <property type="entry name" value="HATPase_C_sf"/>
</dbReference>
<dbReference type="Proteomes" id="UP000805614">
    <property type="component" value="Unassembled WGS sequence"/>
</dbReference>